<feature type="transmembrane region" description="Helical" evidence="1">
    <location>
        <begin position="42"/>
        <end position="65"/>
    </location>
</feature>
<keyword evidence="3" id="KW-1185">Reference proteome</keyword>
<keyword evidence="1" id="KW-0472">Membrane</keyword>
<dbReference type="OrthoDB" id="9811044at2"/>
<evidence type="ECO:0000256" key="1">
    <source>
        <dbReference type="SAM" id="Phobius"/>
    </source>
</evidence>
<feature type="transmembrane region" description="Helical" evidence="1">
    <location>
        <begin position="72"/>
        <end position="93"/>
    </location>
</feature>
<gene>
    <name evidence="2" type="ORF">EDM56_05295</name>
</gene>
<keyword evidence="1" id="KW-0812">Transmembrane</keyword>
<dbReference type="PANTHER" id="PTHR33876">
    <property type="entry name" value="UNNAMED PRODUCT"/>
    <property type="match status" value="1"/>
</dbReference>
<dbReference type="Proteomes" id="UP000271031">
    <property type="component" value="Unassembled WGS sequence"/>
</dbReference>
<dbReference type="InterPro" id="IPR052776">
    <property type="entry name" value="Chloro_ReproSupport/MetalTrans"/>
</dbReference>
<sequence>MELSMILWAGFLLGIKHAIEPDHVIAVSTIASRSKSLFRSSLAGVFWGIGHTATLVVVGLILILLKGNIPEKWALSLEFTVGIMLVYLGLTNIGKAARAVQSKHVHEQKEMPYVKSVLIGLVHGLAGSAAMVLLTMSTVSTVWEGALYILIFGLGTVLGMLLFTTVIGLPFVLTLEKLSVNRALSILTGAISTAFGFFYMYNLGITEGLFRLWLN</sequence>
<name>A0A3M8DTP3_9BACL</name>
<accession>A0A3M8DTP3</accession>
<evidence type="ECO:0000313" key="2">
    <source>
        <dbReference type="EMBL" id="RNB91452.1"/>
    </source>
</evidence>
<feature type="transmembrane region" description="Helical" evidence="1">
    <location>
        <begin position="183"/>
        <end position="201"/>
    </location>
</feature>
<evidence type="ECO:0000313" key="3">
    <source>
        <dbReference type="Proteomes" id="UP000271031"/>
    </source>
</evidence>
<feature type="transmembrane region" description="Helical" evidence="1">
    <location>
        <begin position="113"/>
        <end position="134"/>
    </location>
</feature>
<dbReference type="EMBL" id="RHHQ01000005">
    <property type="protein sequence ID" value="RNB91452.1"/>
    <property type="molecule type" value="Genomic_DNA"/>
</dbReference>
<proteinExistence type="predicted"/>
<comment type="caution">
    <text evidence="2">The sequence shown here is derived from an EMBL/GenBank/DDBJ whole genome shotgun (WGS) entry which is preliminary data.</text>
</comment>
<dbReference type="AlphaFoldDB" id="A0A3M8DTP3"/>
<reference evidence="2 3" key="1">
    <citation type="submission" date="2018-10" db="EMBL/GenBank/DDBJ databases">
        <title>Phylogenomics of Brevibacillus.</title>
        <authorList>
            <person name="Dunlap C."/>
        </authorList>
    </citation>
    <scope>NUCLEOTIDE SEQUENCE [LARGE SCALE GENOMIC DNA]</scope>
    <source>
        <strain evidence="2 3">JCM 15716</strain>
    </source>
</reference>
<keyword evidence="1" id="KW-1133">Transmembrane helix</keyword>
<feature type="transmembrane region" description="Helical" evidence="1">
    <location>
        <begin position="146"/>
        <end position="171"/>
    </location>
</feature>
<organism evidence="2 3">
    <name type="scientific">Brevibacillus fluminis</name>
    <dbReference type="NCBI Taxonomy" id="511487"/>
    <lineage>
        <taxon>Bacteria</taxon>
        <taxon>Bacillati</taxon>
        <taxon>Bacillota</taxon>
        <taxon>Bacilli</taxon>
        <taxon>Bacillales</taxon>
        <taxon>Paenibacillaceae</taxon>
        <taxon>Brevibacillus</taxon>
    </lineage>
</organism>
<dbReference type="PANTHER" id="PTHR33876:SF4">
    <property type="entry name" value="CHLOROPLAST PROTEIN FOR GROWTH AND FERTILITY 2"/>
    <property type="match status" value="1"/>
</dbReference>
<protein>
    <submittedName>
        <fullName evidence="2">Urease accessory protein UreH</fullName>
    </submittedName>
</protein>